<reference evidence="2" key="1">
    <citation type="submission" date="2022-10" db="EMBL/GenBank/DDBJ databases">
        <title>Novel sulphate-reducing endosymbionts in the free-living metamonad Anaeramoeba.</title>
        <authorList>
            <person name="Jerlstrom-Hultqvist J."/>
            <person name="Cepicka I."/>
            <person name="Gallot-Lavallee L."/>
            <person name="Salas-Leiva D."/>
            <person name="Curtis B.A."/>
            <person name="Zahonova K."/>
            <person name="Pipaliya S."/>
            <person name="Dacks J."/>
            <person name="Roger A.J."/>
        </authorList>
    </citation>
    <scope>NUCLEOTIDE SEQUENCE</scope>
    <source>
        <strain evidence="2">BMAN</strain>
    </source>
</reference>
<gene>
    <name evidence="2" type="ORF">M0811_05298</name>
</gene>
<dbReference type="Proteomes" id="UP001149090">
    <property type="component" value="Unassembled WGS sequence"/>
</dbReference>
<protein>
    <submittedName>
        <fullName evidence="2">Uncharacterized protein</fullName>
    </submittedName>
</protein>
<evidence type="ECO:0000313" key="2">
    <source>
        <dbReference type="EMBL" id="KAJ5078041.1"/>
    </source>
</evidence>
<sequence length="81" mass="8974">MQKSCTLCIYIFAIIMAIISTILVILAPTLPQKNSDSSSSSSSPQSKTILQAPKEKILPINEHFQAFKPAFKQPQNIQKIN</sequence>
<evidence type="ECO:0000256" key="1">
    <source>
        <dbReference type="SAM" id="Phobius"/>
    </source>
</evidence>
<keyword evidence="1" id="KW-0812">Transmembrane</keyword>
<accession>A0A9Q0REQ8</accession>
<organism evidence="2 3">
    <name type="scientific">Anaeramoeba ignava</name>
    <name type="common">Anaerobic marine amoeba</name>
    <dbReference type="NCBI Taxonomy" id="1746090"/>
    <lineage>
        <taxon>Eukaryota</taxon>
        <taxon>Metamonada</taxon>
        <taxon>Anaeramoebidae</taxon>
        <taxon>Anaeramoeba</taxon>
    </lineage>
</organism>
<name>A0A9Q0REQ8_ANAIG</name>
<dbReference type="EMBL" id="JAPDFW010000055">
    <property type="protein sequence ID" value="KAJ5078041.1"/>
    <property type="molecule type" value="Genomic_DNA"/>
</dbReference>
<evidence type="ECO:0000313" key="3">
    <source>
        <dbReference type="Proteomes" id="UP001149090"/>
    </source>
</evidence>
<feature type="transmembrane region" description="Helical" evidence="1">
    <location>
        <begin position="7"/>
        <end position="30"/>
    </location>
</feature>
<keyword evidence="1" id="KW-0472">Membrane</keyword>
<dbReference type="AlphaFoldDB" id="A0A9Q0REQ8"/>
<keyword evidence="3" id="KW-1185">Reference proteome</keyword>
<comment type="caution">
    <text evidence="2">The sequence shown here is derived from an EMBL/GenBank/DDBJ whole genome shotgun (WGS) entry which is preliminary data.</text>
</comment>
<keyword evidence="1" id="KW-1133">Transmembrane helix</keyword>
<proteinExistence type="predicted"/>